<dbReference type="OrthoDB" id="7032446at2"/>
<evidence type="ECO:0000313" key="3">
    <source>
        <dbReference type="Proteomes" id="UP000239181"/>
    </source>
</evidence>
<dbReference type="EMBL" id="PDET01000037">
    <property type="protein sequence ID" value="PRD12357.1"/>
    <property type="molecule type" value="Genomic_DNA"/>
</dbReference>
<feature type="transmembrane region" description="Helical" evidence="1">
    <location>
        <begin position="49"/>
        <end position="73"/>
    </location>
</feature>
<evidence type="ECO:0000256" key="1">
    <source>
        <dbReference type="SAM" id="Phobius"/>
    </source>
</evidence>
<accession>A0A2S9I3H7</accession>
<feature type="transmembrane region" description="Helical" evidence="1">
    <location>
        <begin position="23"/>
        <end position="42"/>
    </location>
</feature>
<gene>
    <name evidence="2" type="ORF">CQW29_26920</name>
</gene>
<sequence length="402" mass="44869">MLYSLKHLPECYPRPVTPKKTRWIAVLVAMLAISVIFMRIFGRYIDNNHFWLVAIGTPVVVWIVSFTIRMWIWSLQDSKANGFDRRREQWILSETRRARRALQVLNTTFITAHQGNEQVSVAFEMFNNHSIIISQLDWKGEESSRLSRILTEPEDTPGLVISRLFSELIADLPVHQFHESVSLVVVLDVSSSLLFPAVRNIWHEAWQESGITCALEYADSNGAGLVNHWLDHRIKDDSMLLIVGLQIDPVVSNNTAEAAVALLFGNRLTQETLEPLALLHRPDAAPTGELREGMNMAAYNVPLKENIVKNLWLAGLTGGQRAEVIGCQNAHPAQSVEDEAIISLDTSMGHAGAAAPWLAIAAATEIARQTQSPQMIICGDTTQNVLWSTLITPIASRQEMDP</sequence>
<dbReference type="Proteomes" id="UP000239181">
    <property type="component" value="Unassembled WGS sequence"/>
</dbReference>
<keyword evidence="1" id="KW-0812">Transmembrane</keyword>
<keyword evidence="1" id="KW-1133">Transmembrane helix</keyword>
<reference evidence="2 3" key="1">
    <citation type="submission" date="2017-10" db="EMBL/GenBank/DDBJ databases">
        <title>Draft genome of two endophytic bacteria isolated from 'guarana' Paullinia cupana (Mart.) Ducke.</title>
        <authorList>
            <person name="Siqueira K.A."/>
            <person name="Liotti R.G."/>
            <person name="Mendes T.A."/>
            <person name="Soares M.A."/>
        </authorList>
    </citation>
    <scope>NUCLEOTIDE SEQUENCE [LARGE SCALE GENOMIC DNA]</scope>
    <source>
        <strain evidence="2 3">342</strain>
    </source>
</reference>
<name>A0A2S9I3H7_9GAMM</name>
<comment type="caution">
    <text evidence="2">The sequence shown here is derived from an EMBL/GenBank/DDBJ whole genome shotgun (WGS) entry which is preliminary data.</text>
</comment>
<dbReference type="AlphaFoldDB" id="A0A2S9I3H7"/>
<proteinExistence type="predicted"/>
<dbReference type="RefSeq" id="WP_105595812.1">
    <property type="nucleotide sequence ID" value="NZ_PDET01000037.1"/>
</dbReference>
<keyword evidence="1" id="KW-0472">Membrane</keyword>
<protein>
    <submittedName>
        <fullName evidence="2">Uncharacterized protein</fullName>
    </submittedName>
</protein>
<evidence type="ECO:0000313" key="2">
    <source>
        <dbReference type="EMBL" id="PRD12357.1"/>
    </source>
</evidence>
<keyword evidence="3" id="KW-1185">Reference proteome</keyword>
<organism evidence="2 3">
    <name type="scientific">Pantoea coffeiphila</name>
    <dbReference type="NCBI Taxonomy" id="1465635"/>
    <lineage>
        <taxon>Bacteria</taxon>
        <taxon>Pseudomonadati</taxon>
        <taxon>Pseudomonadota</taxon>
        <taxon>Gammaproteobacteria</taxon>
        <taxon>Enterobacterales</taxon>
        <taxon>Erwiniaceae</taxon>
        <taxon>Pantoea</taxon>
    </lineage>
</organism>